<dbReference type="NCBIfam" id="TIGR00254">
    <property type="entry name" value="GGDEF"/>
    <property type="match status" value="1"/>
</dbReference>
<dbReference type="PROSITE" id="PS50112">
    <property type="entry name" value="PAS"/>
    <property type="match status" value="1"/>
</dbReference>
<dbReference type="Pfam" id="PF13426">
    <property type="entry name" value="PAS_9"/>
    <property type="match status" value="1"/>
</dbReference>
<dbReference type="EMBL" id="CXWC01000011">
    <property type="protein sequence ID" value="CTQ74693.1"/>
    <property type="molecule type" value="Genomic_DNA"/>
</dbReference>
<dbReference type="Gene3D" id="6.10.340.10">
    <property type="match status" value="1"/>
</dbReference>
<dbReference type="PANTHER" id="PTHR44757">
    <property type="entry name" value="DIGUANYLATE CYCLASE DGCP"/>
    <property type="match status" value="1"/>
</dbReference>
<dbReference type="SUPFAM" id="SSF158472">
    <property type="entry name" value="HAMP domain-like"/>
    <property type="match status" value="1"/>
</dbReference>
<dbReference type="Gene3D" id="3.30.450.20">
    <property type="entry name" value="PAS domain"/>
    <property type="match status" value="1"/>
</dbReference>
<dbReference type="SUPFAM" id="SSF55785">
    <property type="entry name" value="PYP-like sensor domain (PAS domain)"/>
    <property type="match status" value="1"/>
</dbReference>
<dbReference type="STRING" id="311410.LA5095_01012"/>
<dbReference type="EC" id="3.1.4.52" evidence="7"/>
<dbReference type="GO" id="GO:0071111">
    <property type="term" value="F:cyclic-guanylate-specific phosphodiesterase activity"/>
    <property type="evidence" value="ECO:0007669"/>
    <property type="project" value="UniProtKB-EC"/>
</dbReference>
<dbReference type="SUPFAM" id="SSF55073">
    <property type="entry name" value="Nucleotide cyclase"/>
    <property type="match status" value="1"/>
</dbReference>
<evidence type="ECO:0000259" key="4">
    <source>
        <dbReference type="PROSITE" id="PS50883"/>
    </source>
</evidence>
<evidence type="ECO:0000313" key="8">
    <source>
        <dbReference type="Proteomes" id="UP000049983"/>
    </source>
</evidence>
<feature type="transmembrane region" description="Helical" evidence="2">
    <location>
        <begin position="156"/>
        <end position="177"/>
    </location>
</feature>
<dbReference type="InterPro" id="IPR000160">
    <property type="entry name" value="GGDEF_dom"/>
</dbReference>
<feature type="transmembrane region" description="Helical" evidence="2">
    <location>
        <begin position="13"/>
        <end position="35"/>
    </location>
</feature>
<evidence type="ECO:0000256" key="1">
    <source>
        <dbReference type="SAM" id="Coils"/>
    </source>
</evidence>
<gene>
    <name evidence="7" type="primary">gmr_8</name>
    <name evidence="7" type="ORF">LA5096_04150</name>
</gene>
<dbReference type="SMART" id="SM00267">
    <property type="entry name" value="GGDEF"/>
    <property type="match status" value="1"/>
</dbReference>
<dbReference type="Pfam" id="PF00563">
    <property type="entry name" value="EAL"/>
    <property type="match status" value="1"/>
</dbReference>
<dbReference type="InterPro" id="IPR052155">
    <property type="entry name" value="Biofilm_reg_signaling"/>
</dbReference>
<dbReference type="Gene3D" id="3.20.20.450">
    <property type="entry name" value="EAL domain"/>
    <property type="match status" value="1"/>
</dbReference>
<feature type="domain" description="PAS" evidence="3">
    <location>
        <begin position="233"/>
        <end position="287"/>
    </location>
</feature>
<feature type="domain" description="GGDEF" evidence="6">
    <location>
        <begin position="390"/>
        <end position="523"/>
    </location>
</feature>
<dbReference type="InterPro" id="IPR000014">
    <property type="entry name" value="PAS"/>
</dbReference>
<dbReference type="GO" id="GO:0016020">
    <property type="term" value="C:membrane"/>
    <property type="evidence" value="ECO:0007669"/>
    <property type="project" value="InterPro"/>
</dbReference>
<dbReference type="NCBIfam" id="TIGR00229">
    <property type="entry name" value="sensory_box"/>
    <property type="match status" value="1"/>
</dbReference>
<dbReference type="InterPro" id="IPR001633">
    <property type="entry name" value="EAL_dom"/>
</dbReference>
<dbReference type="GO" id="GO:0007165">
    <property type="term" value="P:signal transduction"/>
    <property type="evidence" value="ECO:0007669"/>
    <property type="project" value="InterPro"/>
</dbReference>
<dbReference type="CDD" id="cd01948">
    <property type="entry name" value="EAL"/>
    <property type="match status" value="1"/>
</dbReference>
<keyword evidence="7" id="KW-0378">Hydrolase</keyword>
<dbReference type="InterPro" id="IPR035965">
    <property type="entry name" value="PAS-like_dom_sf"/>
</dbReference>
<keyword evidence="2" id="KW-1133">Transmembrane helix</keyword>
<dbReference type="RefSeq" id="WP_055112442.1">
    <property type="nucleotide sequence ID" value="NZ_CXWA01000005.1"/>
</dbReference>
<dbReference type="SMART" id="SM00304">
    <property type="entry name" value="HAMP"/>
    <property type="match status" value="1"/>
</dbReference>
<evidence type="ECO:0000313" key="7">
    <source>
        <dbReference type="EMBL" id="CTQ74693.1"/>
    </source>
</evidence>
<keyword evidence="2" id="KW-0472">Membrane</keyword>
<accession>A0A0M7ALN6</accession>
<dbReference type="PROSITE" id="PS50883">
    <property type="entry name" value="EAL"/>
    <property type="match status" value="1"/>
</dbReference>
<keyword evidence="8" id="KW-1185">Reference proteome</keyword>
<reference evidence="8" key="1">
    <citation type="submission" date="2015-07" db="EMBL/GenBank/DDBJ databases">
        <authorList>
            <person name="Rodrigo-Torres Lidia"/>
            <person name="Arahal R.David."/>
        </authorList>
    </citation>
    <scope>NUCLEOTIDE SEQUENCE [LARGE SCALE GENOMIC DNA]</scope>
    <source>
        <strain evidence="8">CECT 5096</strain>
    </source>
</reference>
<evidence type="ECO:0000259" key="6">
    <source>
        <dbReference type="PROSITE" id="PS50887"/>
    </source>
</evidence>
<dbReference type="SMART" id="SM00091">
    <property type="entry name" value="PAS"/>
    <property type="match status" value="1"/>
</dbReference>
<feature type="domain" description="HAMP" evidence="5">
    <location>
        <begin position="176"/>
        <end position="228"/>
    </location>
</feature>
<dbReference type="SUPFAM" id="SSF141868">
    <property type="entry name" value="EAL domain-like"/>
    <property type="match status" value="1"/>
</dbReference>
<proteinExistence type="predicted"/>
<dbReference type="InterPro" id="IPR035919">
    <property type="entry name" value="EAL_sf"/>
</dbReference>
<dbReference type="Pfam" id="PF00990">
    <property type="entry name" value="GGDEF"/>
    <property type="match status" value="1"/>
</dbReference>
<evidence type="ECO:0000259" key="5">
    <source>
        <dbReference type="PROSITE" id="PS50885"/>
    </source>
</evidence>
<dbReference type="PROSITE" id="PS50887">
    <property type="entry name" value="GGDEF"/>
    <property type="match status" value="1"/>
</dbReference>
<dbReference type="Proteomes" id="UP000049983">
    <property type="component" value="Unassembled WGS sequence"/>
</dbReference>
<dbReference type="GeneID" id="97671457"/>
<feature type="domain" description="EAL" evidence="4">
    <location>
        <begin position="532"/>
        <end position="792"/>
    </location>
</feature>
<dbReference type="CDD" id="cd06225">
    <property type="entry name" value="HAMP"/>
    <property type="match status" value="1"/>
</dbReference>
<dbReference type="AlphaFoldDB" id="A0A0M7ALN6"/>
<organism evidence="7 8">
    <name type="scientific">Roseibium album</name>
    <dbReference type="NCBI Taxonomy" id="311410"/>
    <lineage>
        <taxon>Bacteria</taxon>
        <taxon>Pseudomonadati</taxon>
        <taxon>Pseudomonadota</taxon>
        <taxon>Alphaproteobacteria</taxon>
        <taxon>Hyphomicrobiales</taxon>
        <taxon>Stappiaceae</taxon>
        <taxon>Roseibium</taxon>
    </lineage>
</organism>
<dbReference type="PANTHER" id="PTHR44757:SF2">
    <property type="entry name" value="BIOFILM ARCHITECTURE MAINTENANCE PROTEIN MBAA"/>
    <property type="match status" value="1"/>
</dbReference>
<protein>
    <submittedName>
        <fullName evidence="7">Cyclic di-GMP phosphodiesterase Gmr</fullName>
        <ecNumber evidence="7">3.1.4.52</ecNumber>
    </submittedName>
</protein>
<dbReference type="Gene3D" id="3.30.70.270">
    <property type="match status" value="1"/>
</dbReference>
<dbReference type="InterPro" id="IPR003660">
    <property type="entry name" value="HAMP_dom"/>
</dbReference>
<dbReference type="CDD" id="cd00130">
    <property type="entry name" value="PAS"/>
    <property type="match status" value="1"/>
</dbReference>
<sequence>MLGLIRTSTQRKFLAIMFAALIAVNGPLLVTFFIVTKDTLEREMIAKKRVLLDANSKALSKVLWDFDYENLRKWTVAIANDRDIFSIEILDDNDKRLAFVSNNENETNIPEKEEALFSKEITHAVDGTDHVVGTLRIRFMSDRISNAAMGEVGKSVILFIVSTISVLVAALIANRFMITRPLLRLNEAIEATHRSGTRTKVDWSSSDELGRVTSAFNEMQDSLDQDEAKLLKANKRLAFLYNNTPVMLYSIDREDRIIKVSDYWLHATGYSRKNVIGRKFREFIHHEFKEEYLNNRSLLSTGRNETLEFTSVFEKADGTQLDVLITEAKDYDDSSSGRRSLSVMTDICKLKAAEAEILRQARTDFLTGLLNREGFADRLNTAIEEAGDTLEIAVLFFDLDRFKWVNDNLGHFAGDRVLQSVSREVSHLLDEGDCFGRFGGDEFAIMLSSNAVRKRAVELATRINRVLNKPIDLGGRTLQISASVGISFYPENAMNAEDLLKASDVAMYRQKNSGRNGHCVFNEKFGREAARQLEVKEVISEALKNDWFELHFQPIVDLKSRSTIGFEGLLRLVHPGKGILPPLEYIRAAEQTGGILEIGDLVLELGLQALERLHSKPEWQSTYVALNFSAAQFLPDLPANLAQKLSAHSIDPDRLVLEITETTLMQNNMGLASLIEDIRNLGCVFALDDFGTGFSSLSYMNRFPVDTVKIDSSFISGLDETAGSERANKTHALIEAIVGLSKRLELNVIAEGIENEEQLRCLIEMGVETGQGFLFGKAEPLDTVLSGHTARQPEIISLPDMKLSNTGYG</sequence>
<dbReference type="InterPro" id="IPR029787">
    <property type="entry name" value="Nucleotide_cyclase"/>
</dbReference>
<evidence type="ECO:0000259" key="3">
    <source>
        <dbReference type="PROSITE" id="PS50112"/>
    </source>
</evidence>
<dbReference type="PROSITE" id="PS50885">
    <property type="entry name" value="HAMP"/>
    <property type="match status" value="1"/>
</dbReference>
<dbReference type="Pfam" id="PF00672">
    <property type="entry name" value="HAMP"/>
    <property type="match status" value="1"/>
</dbReference>
<dbReference type="InterPro" id="IPR043128">
    <property type="entry name" value="Rev_trsase/Diguanyl_cyclase"/>
</dbReference>
<evidence type="ECO:0000256" key="2">
    <source>
        <dbReference type="SAM" id="Phobius"/>
    </source>
</evidence>
<keyword evidence="2" id="KW-0812">Transmembrane</keyword>
<dbReference type="SMART" id="SM00052">
    <property type="entry name" value="EAL"/>
    <property type="match status" value="1"/>
</dbReference>
<keyword evidence="1" id="KW-0175">Coiled coil</keyword>
<name>A0A0M7ALN6_9HYPH</name>
<feature type="coiled-coil region" evidence="1">
    <location>
        <begin position="216"/>
        <end position="243"/>
    </location>
</feature>
<dbReference type="OrthoDB" id="23692at2"/>
<dbReference type="CDD" id="cd01949">
    <property type="entry name" value="GGDEF"/>
    <property type="match status" value="1"/>
</dbReference>